<evidence type="ECO:0000313" key="2">
    <source>
        <dbReference type="Proteomes" id="UP000094342"/>
    </source>
</evidence>
<name>A0A1E3V3K5_9HYPH</name>
<dbReference type="EMBL" id="LYBW01000066">
    <property type="protein sequence ID" value="ODR88244.1"/>
    <property type="molecule type" value="Genomic_DNA"/>
</dbReference>
<accession>A0A1E3V3K5</accession>
<evidence type="ECO:0000313" key="1">
    <source>
        <dbReference type="EMBL" id="ODR88244.1"/>
    </source>
</evidence>
<dbReference type="OrthoDB" id="8419968at2"/>
<sequence>MKTLLKTSLAAFALSSALAGAATPALANGFYPGIDPHHPPGTQNRIIVVPRTVSPYYFDPAPTGSVYVDTMPTGSIYVDPGPMGPVYVRPAPIYNLSPSEIRERHLNEYQAGGEGDYYQGIIPPAPVP</sequence>
<comment type="caution">
    <text evidence="1">The sequence shown here is derived from an EMBL/GenBank/DDBJ whole genome shotgun (WGS) entry which is preliminary data.</text>
</comment>
<gene>
    <name evidence="1" type="ORF">A8M32_27225</name>
</gene>
<proteinExistence type="predicted"/>
<dbReference type="RefSeq" id="WP_069461545.1">
    <property type="nucleotide sequence ID" value="NZ_CP034909.1"/>
</dbReference>
<keyword evidence="2" id="KW-1185">Reference proteome</keyword>
<dbReference type="STRING" id="1752398.A8M32_27225"/>
<reference evidence="2" key="1">
    <citation type="submission" date="2016-05" db="EMBL/GenBank/DDBJ databases">
        <authorList>
            <person name="Li Y."/>
        </authorList>
    </citation>
    <scope>NUCLEOTIDE SEQUENCE [LARGE SCALE GENOMIC DNA]</scope>
    <source>
        <strain evidence="2">YIC4027</strain>
    </source>
</reference>
<protein>
    <submittedName>
        <fullName evidence="1">Uncharacterized protein</fullName>
    </submittedName>
</protein>
<organism evidence="1 2">
    <name type="scientific">Sinorhizobium alkalisoli</name>
    <dbReference type="NCBI Taxonomy" id="1752398"/>
    <lineage>
        <taxon>Bacteria</taxon>
        <taxon>Pseudomonadati</taxon>
        <taxon>Pseudomonadota</taxon>
        <taxon>Alphaproteobacteria</taxon>
        <taxon>Hyphomicrobiales</taxon>
        <taxon>Rhizobiaceae</taxon>
        <taxon>Sinorhizobium/Ensifer group</taxon>
        <taxon>Sinorhizobium</taxon>
    </lineage>
</organism>
<dbReference type="AlphaFoldDB" id="A0A1E3V3K5"/>
<dbReference type="Proteomes" id="UP000094342">
    <property type="component" value="Unassembled WGS sequence"/>
</dbReference>